<evidence type="ECO:0000313" key="3">
    <source>
        <dbReference type="Proteomes" id="UP000628854"/>
    </source>
</evidence>
<dbReference type="Proteomes" id="UP000628854">
    <property type="component" value="Unassembled WGS sequence"/>
</dbReference>
<name>A0ABQ1J7C1_9PROT</name>
<dbReference type="RefSeq" id="WP_084393486.1">
    <property type="nucleotide sequence ID" value="NZ_BMKF01000001.1"/>
</dbReference>
<reference evidence="3" key="1">
    <citation type="journal article" date="2019" name="Int. J. Syst. Evol. Microbiol.">
        <title>The Global Catalogue of Microorganisms (GCM) 10K type strain sequencing project: providing services to taxonomists for standard genome sequencing and annotation.</title>
        <authorList>
            <consortium name="The Broad Institute Genomics Platform"/>
            <consortium name="The Broad Institute Genome Sequencing Center for Infectious Disease"/>
            <person name="Wu L."/>
            <person name="Ma J."/>
        </authorList>
    </citation>
    <scope>NUCLEOTIDE SEQUENCE [LARGE SCALE GENOMIC DNA]</scope>
    <source>
        <strain evidence="3">CGMCC 1.15928</strain>
    </source>
</reference>
<accession>A0ABQ1J7C1</accession>
<dbReference type="SUPFAM" id="SSF54909">
    <property type="entry name" value="Dimeric alpha+beta barrel"/>
    <property type="match status" value="1"/>
</dbReference>
<keyword evidence="3" id="KW-1185">Reference proteome</keyword>
<evidence type="ECO:0000313" key="2">
    <source>
        <dbReference type="EMBL" id="GGB61806.1"/>
    </source>
</evidence>
<organism evidence="2 3">
    <name type="scientific">Henriciella pelagia</name>
    <dbReference type="NCBI Taxonomy" id="1977912"/>
    <lineage>
        <taxon>Bacteria</taxon>
        <taxon>Pseudomonadati</taxon>
        <taxon>Pseudomonadota</taxon>
        <taxon>Alphaproteobacteria</taxon>
        <taxon>Hyphomonadales</taxon>
        <taxon>Hyphomonadaceae</taxon>
        <taxon>Henriciella</taxon>
    </lineage>
</organism>
<dbReference type="PANTHER" id="PTHR41521">
    <property type="match status" value="1"/>
</dbReference>
<dbReference type="EMBL" id="BMKF01000001">
    <property type="protein sequence ID" value="GGB61806.1"/>
    <property type="molecule type" value="Genomic_DNA"/>
</dbReference>
<protein>
    <recommendedName>
        <fullName evidence="1">DUF1330 domain-containing protein</fullName>
    </recommendedName>
</protein>
<evidence type="ECO:0000259" key="1">
    <source>
        <dbReference type="Pfam" id="PF07045"/>
    </source>
</evidence>
<dbReference type="InterPro" id="IPR010753">
    <property type="entry name" value="DUF1330"/>
</dbReference>
<gene>
    <name evidence="2" type="ORF">GCM10011503_08020</name>
</gene>
<dbReference type="Pfam" id="PF07045">
    <property type="entry name" value="DUF1330"/>
    <property type="match status" value="1"/>
</dbReference>
<comment type="caution">
    <text evidence="2">The sequence shown here is derived from an EMBL/GenBank/DDBJ whole genome shotgun (WGS) entry which is preliminary data.</text>
</comment>
<sequence length="97" mass="10749">MAAYIVAQITIYDRETYGKYEAGFMDIFSAHGGKLLAVEESPTVLEGEWSCTRTIIAEFPDQDTARGWYHCDEYQALMKHRNAASVGSIALLNGLAV</sequence>
<dbReference type="InterPro" id="IPR011008">
    <property type="entry name" value="Dimeric_a/b-barrel"/>
</dbReference>
<feature type="domain" description="DUF1330" evidence="1">
    <location>
        <begin position="3"/>
        <end position="94"/>
    </location>
</feature>
<dbReference type="PANTHER" id="PTHR41521:SF4">
    <property type="entry name" value="BLR0684 PROTEIN"/>
    <property type="match status" value="1"/>
</dbReference>
<dbReference type="Gene3D" id="3.30.70.100">
    <property type="match status" value="1"/>
</dbReference>
<proteinExistence type="predicted"/>